<dbReference type="GO" id="GO:0007017">
    <property type="term" value="P:microtubule-based process"/>
    <property type="evidence" value="ECO:0007669"/>
    <property type="project" value="InterPro"/>
</dbReference>
<dbReference type="STRING" id="1262450.S3BYK3"/>
<dbReference type="eggNOG" id="KOG3958">
    <property type="taxonomic scope" value="Eukaryota"/>
</dbReference>
<comment type="subcellular location">
    <subcellularLocation>
        <location evidence="1">Cytoplasm</location>
    </subcellularLocation>
</comment>
<dbReference type="OMA" id="YKFGDWE"/>
<accession>S3BYK3</accession>
<protein>
    <submittedName>
        <fullName evidence="4">Dynamitin-like protein</fullName>
    </submittedName>
</protein>
<feature type="compositionally biased region" description="Acidic residues" evidence="3">
    <location>
        <begin position="175"/>
        <end position="188"/>
    </location>
</feature>
<dbReference type="Proteomes" id="UP000016923">
    <property type="component" value="Unassembled WGS sequence"/>
</dbReference>
<organism evidence="4 5">
    <name type="scientific">Ophiostoma piceae (strain UAMH 11346)</name>
    <name type="common">Sap stain fungus</name>
    <dbReference type="NCBI Taxonomy" id="1262450"/>
    <lineage>
        <taxon>Eukaryota</taxon>
        <taxon>Fungi</taxon>
        <taxon>Dikarya</taxon>
        <taxon>Ascomycota</taxon>
        <taxon>Pezizomycotina</taxon>
        <taxon>Sordariomycetes</taxon>
        <taxon>Sordariomycetidae</taxon>
        <taxon>Ophiostomatales</taxon>
        <taxon>Ophiostomataceae</taxon>
        <taxon>Ophiostoma</taxon>
    </lineage>
</organism>
<dbReference type="OrthoDB" id="4977at2759"/>
<name>S3BYK3_OPHP1</name>
<dbReference type="HOGENOM" id="CLU_038287_0_0_1"/>
<evidence type="ECO:0000313" key="4">
    <source>
        <dbReference type="EMBL" id="EPE06334.1"/>
    </source>
</evidence>
<evidence type="ECO:0000256" key="2">
    <source>
        <dbReference type="ARBA" id="ARBA00022490"/>
    </source>
</evidence>
<dbReference type="PANTHER" id="PTHR15346">
    <property type="entry name" value="DYNACTIN SUBUNIT"/>
    <property type="match status" value="1"/>
</dbReference>
<evidence type="ECO:0000256" key="1">
    <source>
        <dbReference type="ARBA" id="ARBA00004496"/>
    </source>
</evidence>
<dbReference type="InterPro" id="IPR028133">
    <property type="entry name" value="Dynamitin"/>
</dbReference>
<reference evidence="4 5" key="1">
    <citation type="journal article" date="2013" name="BMC Genomics">
        <title>The genome and transcriptome of the pine saprophyte Ophiostoma piceae, and a comparison with the bark beetle-associated pine pathogen Grosmannia clavigera.</title>
        <authorList>
            <person name="Haridas S."/>
            <person name="Wang Y."/>
            <person name="Lim L."/>
            <person name="Massoumi Alamouti S."/>
            <person name="Jackman S."/>
            <person name="Docking R."/>
            <person name="Robertson G."/>
            <person name="Birol I."/>
            <person name="Bohlmann J."/>
            <person name="Breuil C."/>
        </authorList>
    </citation>
    <scope>NUCLEOTIDE SEQUENCE [LARGE SCALE GENOMIC DNA]</scope>
    <source>
        <strain evidence="4 5">UAMH 11346</strain>
    </source>
</reference>
<proteinExistence type="predicted"/>
<dbReference type="Pfam" id="PF04912">
    <property type="entry name" value="Dynamitin"/>
    <property type="match status" value="1"/>
</dbReference>
<sequence>MPAVCRRNTSPLFGELPFDTVTAPISIQGRHLLVWCSVESCPATIYTQHDHNNRFWVKMALNRKYSALPDLDTAPDVYETPELTDDNSTVLTAAAGQRSGSDTENSDDEADISRPRVHLSQARSRFSGAIVDAKDANFSDRIDRKRASYRTTTAERRRRRHHQELGDLTGSEAEAGGDDDDDYDEDSDSPTGLERKIARLKREVEETKAAYAKQKAALKEKDKSAVPGLPTAPNDLDSLSQALEGISRLTEDGVARNVARFAEAAAKKAGSAAADMTVVTTTSTAVPPALEQAADFDRRLALLERAIGVGSSLILPDLEDKTVPYLSTGTNLQSAILPSLHILKYAVATLSSASTASLDGISRRVRTLIQDAENLAKARLAAKDANDQLLQARVALKTRSTMKETAEAAAAAADILTEDSKINALYATLPTIEGLAPLLPPLLDRLRSLREIHADAATASELLDDLAQQQADTAAEVKQWREGLEKMEVALREGEVTMGKNAEVMEGWVKQLEARLDKLE</sequence>
<dbReference type="VEuPathDB" id="FungiDB:F503_02462"/>
<dbReference type="GO" id="GO:0005869">
    <property type="term" value="C:dynactin complex"/>
    <property type="evidence" value="ECO:0007669"/>
    <property type="project" value="InterPro"/>
</dbReference>
<dbReference type="GO" id="GO:0005737">
    <property type="term" value="C:cytoplasm"/>
    <property type="evidence" value="ECO:0007669"/>
    <property type="project" value="UniProtKB-SubCell"/>
</dbReference>
<dbReference type="AlphaFoldDB" id="S3BYK3"/>
<keyword evidence="5" id="KW-1185">Reference proteome</keyword>
<feature type="region of interest" description="Disordered" evidence="3">
    <location>
        <begin position="77"/>
        <end position="120"/>
    </location>
</feature>
<evidence type="ECO:0000313" key="5">
    <source>
        <dbReference type="Proteomes" id="UP000016923"/>
    </source>
</evidence>
<feature type="region of interest" description="Disordered" evidence="3">
    <location>
        <begin position="149"/>
        <end position="195"/>
    </location>
</feature>
<gene>
    <name evidence="4" type="ORF">F503_02462</name>
</gene>
<keyword evidence="2" id="KW-0963">Cytoplasm</keyword>
<dbReference type="EMBL" id="KE148153">
    <property type="protein sequence ID" value="EPE06334.1"/>
    <property type="molecule type" value="Genomic_DNA"/>
</dbReference>
<evidence type="ECO:0000256" key="3">
    <source>
        <dbReference type="SAM" id="MobiDB-lite"/>
    </source>
</evidence>